<gene>
    <name evidence="6" type="ORF">GRF29_112g130539</name>
</gene>
<feature type="compositionally biased region" description="Low complexity" evidence="2">
    <location>
        <begin position="307"/>
        <end position="318"/>
    </location>
</feature>
<keyword evidence="3" id="KW-0472">Membrane</keyword>
<dbReference type="CDD" id="cd17324">
    <property type="entry name" value="MFS_NepI_like"/>
    <property type="match status" value="1"/>
</dbReference>
<sequence length="723" mass="77235">MLSFSHVPSLLLITGTLHTAFVVGAPHLAQRDGTSPSLPYDPRTTQYCSWWVDLTSEYSCPVLLQENFITLDEFRRWNPSIAADCGGLVVGHSYRVEVLDELAPASSASSASAKPTQGSTSSSSSALLVIKPSSTLVTSSSTTALPTTTRSSNGIGTPSPLQPEILSNCDAFYYVKLNENCENIAKANRISLTQFLAWNPKAGSDCSGLLTNVYACVSIIGHTPTSAAPSTTKPGNGIATPSPIQEGIVTNCDNFYMVKSGDTCDKISLAKRITSTQIIMWDSAIGSTSHDPTQYICISNVRHTPSTTKKAPATTTKPGNGVNTPTPYQEGMTKSCKRFHLVAASETCATIAAKYSITVANFIKWNFAAGIGDLAPPHRRAAALSIIVSGLSLGVLVARVLSGTIANFASWRAVYWMALGLQYTIFILLWLFMPDYPATNKGLSYPRLLYSIPQIVCRHPLLIQACLAAILMSATFTSFWTTLTFLLSGPPYNYTPLTVGLFGLIGILAMLLAPLYARHVTDRFIPHFSILLGLSLCLLGVCLGTYLGTFTIAGPVLQALFQDFGMQTAQIANRSRIYGIEPKRRNGVNTAFMVATFCGQLIGTAAGNAIYARKGWIGSGSASVGFVGGAILIIVGRGPWEEGWVGWGGGWRLRVVHETEGGTGVAAVEDEEMGVAEKVLEEVAAREGKKSPLKGVEEKGTQVGKGEKSGRESRVDEVGGVKE</sequence>
<feature type="transmembrane region" description="Helical" evidence="3">
    <location>
        <begin position="381"/>
        <end position="401"/>
    </location>
</feature>
<feature type="signal peptide" evidence="4">
    <location>
        <begin position="1"/>
        <end position="24"/>
    </location>
</feature>
<dbReference type="InterPro" id="IPR036259">
    <property type="entry name" value="MFS_trans_sf"/>
</dbReference>
<feature type="transmembrane region" description="Helical" evidence="3">
    <location>
        <begin position="494"/>
        <end position="516"/>
    </location>
</feature>
<keyword evidence="4" id="KW-0732">Signal</keyword>
<dbReference type="EMBL" id="WVTA01000011">
    <property type="protein sequence ID" value="KAK3203080.1"/>
    <property type="molecule type" value="Genomic_DNA"/>
</dbReference>
<dbReference type="CDD" id="cd00118">
    <property type="entry name" value="LysM"/>
    <property type="match status" value="2"/>
</dbReference>
<feature type="region of interest" description="Disordered" evidence="2">
    <location>
        <begin position="139"/>
        <end position="159"/>
    </location>
</feature>
<dbReference type="Pfam" id="PF07690">
    <property type="entry name" value="MFS_1"/>
    <property type="match status" value="1"/>
</dbReference>
<feature type="transmembrane region" description="Helical" evidence="3">
    <location>
        <begin position="413"/>
        <end position="433"/>
    </location>
</feature>
<dbReference type="InterPro" id="IPR018392">
    <property type="entry name" value="LysM"/>
</dbReference>
<evidence type="ECO:0000256" key="2">
    <source>
        <dbReference type="SAM" id="MobiDB-lite"/>
    </source>
</evidence>
<dbReference type="GO" id="GO:0022857">
    <property type="term" value="F:transmembrane transporter activity"/>
    <property type="evidence" value="ECO:0007669"/>
    <property type="project" value="InterPro"/>
</dbReference>
<feature type="domain" description="LysM" evidence="5">
    <location>
        <begin position="338"/>
        <end position="388"/>
    </location>
</feature>
<feature type="transmembrane region" description="Helical" evidence="3">
    <location>
        <begin position="591"/>
        <end position="610"/>
    </location>
</feature>
<dbReference type="Pfam" id="PF01476">
    <property type="entry name" value="LysM"/>
    <property type="match status" value="3"/>
</dbReference>
<proteinExistence type="predicted"/>
<dbReference type="AlphaFoldDB" id="A0AAN6LVP8"/>
<keyword evidence="3" id="KW-0812">Transmembrane</keyword>
<dbReference type="InterPro" id="IPR011701">
    <property type="entry name" value="MFS"/>
</dbReference>
<dbReference type="Gene3D" id="3.10.350.10">
    <property type="entry name" value="LysM domain"/>
    <property type="match status" value="3"/>
</dbReference>
<dbReference type="InterPro" id="IPR036779">
    <property type="entry name" value="LysM_dom_sf"/>
</dbReference>
<reference evidence="6 7" key="1">
    <citation type="submission" date="2021-02" db="EMBL/GenBank/DDBJ databases">
        <title>Genome assembly of Pseudopithomyces chartarum.</title>
        <authorList>
            <person name="Jauregui R."/>
            <person name="Singh J."/>
            <person name="Voisey C."/>
        </authorList>
    </citation>
    <scope>NUCLEOTIDE SEQUENCE [LARGE SCALE GENOMIC DNA]</scope>
    <source>
        <strain evidence="6 7">AGR01</strain>
    </source>
</reference>
<dbReference type="SMART" id="SM00257">
    <property type="entry name" value="LysM"/>
    <property type="match status" value="2"/>
</dbReference>
<dbReference type="PROSITE" id="PS51782">
    <property type="entry name" value="LYSM"/>
    <property type="match status" value="3"/>
</dbReference>
<dbReference type="SUPFAM" id="SSF54106">
    <property type="entry name" value="LysM domain"/>
    <property type="match status" value="2"/>
</dbReference>
<dbReference type="SUPFAM" id="SSF103473">
    <property type="entry name" value="MFS general substrate transporter"/>
    <property type="match status" value="1"/>
</dbReference>
<evidence type="ECO:0000256" key="3">
    <source>
        <dbReference type="SAM" id="Phobius"/>
    </source>
</evidence>
<feature type="domain" description="LysM" evidence="5">
    <location>
        <begin position="254"/>
        <end position="298"/>
    </location>
</feature>
<evidence type="ECO:0000313" key="7">
    <source>
        <dbReference type="Proteomes" id="UP001280581"/>
    </source>
</evidence>
<dbReference type="PANTHER" id="PTHR42910:SF1">
    <property type="entry name" value="MAJOR FACILITATOR SUPERFAMILY (MFS) PROFILE DOMAIN-CONTAINING PROTEIN"/>
    <property type="match status" value="1"/>
</dbReference>
<organism evidence="6 7">
    <name type="scientific">Pseudopithomyces chartarum</name>
    <dbReference type="NCBI Taxonomy" id="1892770"/>
    <lineage>
        <taxon>Eukaryota</taxon>
        <taxon>Fungi</taxon>
        <taxon>Dikarya</taxon>
        <taxon>Ascomycota</taxon>
        <taxon>Pezizomycotina</taxon>
        <taxon>Dothideomycetes</taxon>
        <taxon>Pleosporomycetidae</taxon>
        <taxon>Pleosporales</taxon>
        <taxon>Massarineae</taxon>
        <taxon>Didymosphaeriaceae</taxon>
        <taxon>Pseudopithomyces</taxon>
    </lineage>
</organism>
<protein>
    <recommendedName>
        <fullName evidence="5">LysM domain-containing protein</fullName>
    </recommendedName>
</protein>
<dbReference type="PANTHER" id="PTHR42910">
    <property type="entry name" value="TRANSPORTER SCO4007-RELATED"/>
    <property type="match status" value="1"/>
</dbReference>
<comment type="subcellular location">
    <subcellularLocation>
        <location evidence="1">Membrane</location>
        <topology evidence="1">Multi-pass membrane protein</topology>
    </subcellularLocation>
</comment>
<name>A0AAN6LVP8_9PLEO</name>
<feature type="transmembrane region" description="Helical" evidence="3">
    <location>
        <begin position="616"/>
        <end position="635"/>
    </location>
</feature>
<feature type="domain" description="LysM" evidence="5">
    <location>
        <begin position="171"/>
        <end position="217"/>
    </location>
</feature>
<feature type="region of interest" description="Disordered" evidence="2">
    <location>
        <begin position="307"/>
        <end position="327"/>
    </location>
</feature>
<evidence type="ECO:0000256" key="4">
    <source>
        <dbReference type="SAM" id="SignalP"/>
    </source>
</evidence>
<dbReference type="Proteomes" id="UP001280581">
    <property type="component" value="Unassembled WGS sequence"/>
</dbReference>
<accession>A0AAN6LVP8</accession>
<evidence type="ECO:0000313" key="6">
    <source>
        <dbReference type="EMBL" id="KAK3203080.1"/>
    </source>
</evidence>
<feature type="transmembrane region" description="Helical" evidence="3">
    <location>
        <begin position="528"/>
        <end position="557"/>
    </location>
</feature>
<evidence type="ECO:0000259" key="5">
    <source>
        <dbReference type="PROSITE" id="PS51782"/>
    </source>
</evidence>
<feature type="region of interest" description="Disordered" evidence="2">
    <location>
        <begin position="107"/>
        <end position="126"/>
    </location>
</feature>
<feature type="chain" id="PRO_5042896230" description="LysM domain-containing protein" evidence="4">
    <location>
        <begin position="25"/>
        <end position="723"/>
    </location>
</feature>
<keyword evidence="7" id="KW-1185">Reference proteome</keyword>
<dbReference type="Gene3D" id="1.20.1250.20">
    <property type="entry name" value="MFS general substrate transporter like domains"/>
    <property type="match status" value="1"/>
</dbReference>
<feature type="region of interest" description="Disordered" evidence="2">
    <location>
        <begin position="685"/>
        <end position="723"/>
    </location>
</feature>
<evidence type="ECO:0000256" key="1">
    <source>
        <dbReference type="ARBA" id="ARBA00004141"/>
    </source>
</evidence>
<keyword evidence="3" id="KW-1133">Transmembrane helix</keyword>
<comment type="caution">
    <text evidence="6">The sequence shown here is derived from an EMBL/GenBank/DDBJ whole genome shotgun (WGS) entry which is preliminary data.</text>
</comment>
<dbReference type="GO" id="GO:0016020">
    <property type="term" value="C:membrane"/>
    <property type="evidence" value="ECO:0007669"/>
    <property type="project" value="UniProtKB-SubCell"/>
</dbReference>
<feature type="compositionally biased region" description="Low complexity" evidence="2">
    <location>
        <begin position="139"/>
        <end position="152"/>
    </location>
</feature>